<dbReference type="InterPro" id="IPR000845">
    <property type="entry name" value="Nucleoside_phosphorylase_d"/>
</dbReference>
<sequence length="256" mass="27933">MTFLGRMPYPNSPGKHDWEALITPRASLDYFHDEPDPVPKSLVLCFHDGLLDHVAESYAVTGFETWDTGYALDTTDGRVGIVRVPGVGAPVTPLVMEKLIARGADRFLALGHVGSLRPDVVLGDLVIVDRALRDEGTSHHYLDAGTYVDATPALCGQLEAALDAVDDTYHTGPTWTTDAIYRETVPEIERYREDGIVTVDMEAAAVFAIAERRGVDASALFTISDHLDPSGWEPRFAETDEHLERAFARAVAALTG</sequence>
<dbReference type="GO" id="GO:0006152">
    <property type="term" value="P:purine nucleoside catabolic process"/>
    <property type="evidence" value="ECO:0007669"/>
    <property type="project" value="TreeGrafter"/>
</dbReference>
<dbReference type="Proteomes" id="UP000011669">
    <property type="component" value="Unassembled WGS sequence"/>
</dbReference>
<dbReference type="InterPro" id="IPR035994">
    <property type="entry name" value="Nucleoside_phosphorylase_sf"/>
</dbReference>
<dbReference type="AlphaFoldDB" id="M0MR72"/>
<evidence type="ECO:0000313" key="2">
    <source>
        <dbReference type="EMBL" id="EMA46955.1"/>
    </source>
</evidence>
<protein>
    <submittedName>
        <fullName evidence="2">Purine or other phosphorylase family 1</fullName>
    </submittedName>
</protein>
<dbReference type="InParanoid" id="M0MR72"/>
<comment type="caution">
    <text evidence="2">The sequence shown here is derived from an EMBL/GenBank/DDBJ whole genome shotgun (WGS) entry which is preliminary data.</text>
</comment>
<dbReference type="CDD" id="cd09007">
    <property type="entry name" value="NP-I_spr0068"/>
    <property type="match status" value="1"/>
</dbReference>
<dbReference type="Gene3D" id="3.40.50.1580">
    <property type="entry name" value="Nucleoside phosphorylase domain"/>
    <property type="match status" value="1"/>
</dbReference>
<keyword evidence="3" id="KW-1185">Reference proteome</keyword>
<dbReference type="STRING" id="1227455.C449_02944"/>
<gene>
    <name evidence="2" type="ORF">C449_02944</name>
</gene>
<proteinExistence type="predicted"/>
<dbReference type="PANTHER" id="PTHR43691">
    <property type="entry name" value="URIDINE PHOSPHORYLASE"/>
    <property type="match status" value="1"/>
</dbReference>
<dbReference type="GO" id="GO:0004731">
    <property type="term" value="F:purine-nucleoside phosphorylase activity"/>
    <property type="evidence" value="ECO:0007669"/>
    <property type="project" value="TreeGrafter"/>
</dbReference>
<organism evidence="2 3">
    <name type="scientific">Halococcus saccharolyticus DSM 5350</name>
    <dbReference type="NCBI Taxonomy" id="1227455"/>
    <lineage>
        <taxon>Archaea</taxon>
        <taxon>Methanobacteriati</taxon>
        <taxon>Methanobacteriota</taxon>
        <taxon>Stenosarchaea group</taxon>
        <taxon>Halobacteria</taxon>
        <taxon>Halobacteriales</taxon>
        <taxon>Halococcaceae</taxon>
        <taxon>Halococcus</taxon>
    </lineage>
</organism>
<dbReference type="EMBL" id="AOMD01000011">
    <property type="protein sequence ID" value="EMA46955.1"/>
    <property type="molecule type" value="Genomic_DNA"/>
</dbReference>
<dbReference type="SUPFAM" id="SSF53167">
    <property type="entry name" value="Purine and uridine phosphorylases"/>
    <property type="match status" value="1"/>
</dbReference>
<dbReference type="PATRIC" id="fig|1227455.4.peg.600"/>
<feature type="domain" description="Nucleoside phosphorylase" evidence="1">
    <location>
        <begin position="79"/>
        <end position="252"/>
    </location>
</feature>
<dbReference type="Pfam" id="PF01048">
    <property type="entry name" value="PNP_UDP_1"/>
    <property type="match status" value="1"/>
</dbReference>
<evidence type="ECO:0000259" key="1">
    <source>
        <dbReference type="Pfam" id="PF01048"/>
    </source>
</evidence>
<dbReference type="PANTHER" id="PTHR43691:SF11">
    <property type="entry name" value="FI09636P-RELATED"/>
    <property type="match status" value="1"/>
</dbReference>
<name>M0MR72_9EURY</name>
<evidence type="ECO:0000313" key="3">
    <source>
        <dbReference type="Proteomes" id="UP000011669"/>
    </source>
</evidence>
<dbReference type="GO" id="GO:0005829">
    <property type="term" value="C:cytosol"/>
    <property type="evidence" value="ECO:0007669"/>
    <property type="project" value="TreeGrafter"/>
</dbReference>
<dbReference type="RefSeq" id="WP_006076411.1">
    <property type="nucleotide sequence ID" value="NZ_AOMD01000011.1"/>
</dbReference>
<accession>M0MR72</accession>
<reference evidence="2 3" key="1">
    <citation type="journal article" date="2014" name="PLoS Genet.">
        <title>Phylogenetically driven sequencing of extremely halophilic archaea reveals strategies for static and dynamic osmo-response.</title>
        <authorList>
            <person name="Becker E.A."/>
            <person name="Seitzer P.M."/>
            <person name="Tritt A."/>
            <person name="Larsen D."/>
            <person name="Krusor M."/>
            <person name="Yao A.I."/>
            <person name="Wu D."/>
            <person name="Madern D."/>
            <person name="Eisen J.A."/>
            <person name="Darling A.E."/>
            <person name="Facciotti M.T."/>
        </authorList>
    </citation>
    <scope>NUCLEOTIDE SEQUENCE [LARGE SCALE GENOMIC DNA]</scope>
    <source>
        <strain evidence="2 3">DSM 5350</strain>
    </source>
</reference>